<feature type="domain" description="NfeD-like C-terminal" evidence="2">
    <location>
        <begin position="87"/>
        <end position="142"/>
    </location>
</feature>
<accession>A0ABU3P6R8</accession>
<comment type="caution">
    <text evidence="3">The sequence shown here is derived from an EMBL/GenBank/DDBJ whole genome shotgun (WGS) entry which is preliminary data.</text>
</comment>
<dbReference type="Pfam" id="PF01957">
    <property type="entry name" value="NfeD"/>
    <property type="match status" value="1"/>
</dbReference>
<keyword evidence="1" id="KW-0472">Membrane</keyword>
<gene>
    <name evidence="3" type="ORF">RQP53_01375</name>
</gene>
<evidence type="ECO:0000259" key="2">
    <source>
        <dbReference type="Pfam" id="PF01957"/>
    </source>
</evidence>
<organism evidence="3 4">
    <name type="scientific">Roseateles aquae</name>
    <dbReference type="NCBI Taxonomy" id="3077235"/>
    <lineage>
        <taxon>Bacteria</taxon>
        <taxon>Pseudomonadati</taxon>
        <taxon>Pseudomonadota</taxon>
        <taxon>Betaproteobacteria</taxon>
        <taxon>Burkholderiales</taxon>
        <taxon>Sphaerotilaceae</taxon>
        <taxon>Roseateles</taxon>
    </lineage>
</organism>
<dbReference type="EMBL" id="JAVXZY010000001">
    <property type="protein sequence ID" value="MDT8997920.1"/>
    <property type="molecule type" value="Genomic_DNA"/>
</dbReference>
<proteinExistence type="predicted"/>
<reference evidence="3" key="1">
    <citation type="submission" date="2023-09" db="EMBL/GenBank/DDBJ databases">
        <title>Paucibacter sp. APW11 Genome sequencing and assembly.</title>
        <authorList>
            <person name="Kim I."/>
        </authorList>
    </citation>
    <scope>NUCLEOTIDE SEQUENCE</scope>
    <source>
        <strain evidence="3">APW11</strain>
    </source>
</reference>
<sequence>MGWGLSTLWWMGCGALVAAELLSGTFYLLMLALGAAAGALAAHLGLSFSLQMLLAALVGGCATSLWHLKRIKTLRAQPPAQANPDVNLDIGQIVSVDTWSADGTARVLYRGAQWNVRFTGEDSPAPGRHIIRAVEGSCLLLAPV</sequence>
<evidence type="ECO:0000256" key="1">
    <source>
        <dbReference type="SAM" id="Phobius"/>
    </source>
</evidence>
<protein>
    <submittedName>
        <fullName evidence="3">NfeD family protein</fullName>
    </submittedName>
</protein>
<keyword evidence="1" id="KW-0812">Transmembrane</keyword>
<evidence type="ECO:0000313" key="3">
    <source>
        <dbReference type="EMBL" id="MDT8997920.1"/>
    </source>
</evidence>
<dbReference type="InterPro" id="IPR002810">
    <property type="entry name" value="NfeD-like_C"/>
</dbReference>
<evidence type="ECO:0000313" key="4">
    <source>
        <dbReference type="Proteomes" id="UP001246372"/>
    </source>
</evidence>
<dbReference type="Proteomes" id="UP001246372">
    <property type="component" value="Unassembled WGS sequence"/>
</dbReference>
<dbReference type="RefSeq" id="WP_315648177.1">
    <property type="nucleotide sequence ID" value="NZ_JAVXZY010000001.1"/>
</dbReference>
<name>A0ABU3P6R8_9BURK</name>
<keyword evidence="4" id="KW-1185">Reference proteome</keyword>
<keyword evidence="1" id="KW-1133">Transmembrane helix</keyword>
<feature type="transmembrane region" description="Helical" evidence="1">
    <location>
        <begin position="48"/>
        <end position="68"/>
    </location>
</feature>